<evidence type="ECO:0000256" key="13">
    <source>
        <dbReference type="SAM" id="MobiDB-lite"/>
    </source>
</evidence>
<evidence type="ECO:0000256" key="5">
    <source>
        <dbReference type="ARBA" id="ARBA00006045"/>
    </source>
</evidence>
<evidence type="ECO:0000256" key="2">
    <source>
        <dbReference type="ARBA" id="ARBA00001947"/>
    </source>
</evidence>
<keyword evidence="11" id="KW-0464">Manganese</keyword>
<feature type="compositionally biased region" description="Acidic residues" evidence="13">
    <location>
        <begin position="576"/>
        <end position="591"/>
    </location>
</feature>
<comment type="subcellular location">
    <subcellularLocation>
        <location evidence="4">Nucleus</location>
    </subcellularLocation>
</comment>
<feature type="region of interest" description="Disordered" evidence="13">
    <location>
        <begin position="547"/>
        <end position="631"/>
    </location>
</feature>
<evidence type="ECO:0000256" key="8">
    <source>
        <dbReference type="ARBA" id="ARBA00022801"/>
    </source>
</evidence>
<evidence type="ECO:0000259" key="14">
    <source>
        <dbReference type="Pfam" id="PF00149"/>
    </source>
</evidence>
<dbReference type="OrthoDB" id="407609at2759"/>
<evidence type="ECO:0000256" key="6">
    <source>
        <dbReference type="ARBA" id="ARBA00022664"/>
    </source>
</evidence>
<evidence type="ECO:0000256" key="7">
    <source>
        <dbReference type="ARBA" id="ARBA00022723"/>
    </source>
</evidence>
<feature type="compositionally biased region" description="Low complexity" evidence="13">
    <location>
        <begin position="1"/>
        <end position="15"/>
    </location>
</feature>
<feature type="domain" description="Lariat debranching enzyme C-terminal" evidence="15">
    <location>
        <begin position="330"/>
        <end position="484"/>
    </location>
</feature>
<feature type="compositionally biased region" description="Acidic residues" evidence="13">
    <location>
        <begin position="622"/>
        <end position="631"/>
    </location>
</feature>
<comment type="similarity">
    <text evidence="5">Belongs to the lariat debranching enzyme family.</text>
</comment>
<sequence>MSSSSVVSHSLSDSPTSRRRWKMQHSGTSGPIAVQGCLHGELRRVYDSIALAEKLNNVKVDLLIISGDFQAMRHSNDLDTLQVPPKYKVLGDFPDYYSGRVVAPIPTLFIGGNHEASGYMRELITGGFAAENIYFMGSSGVIRFGPLRIAGLSGIFKPQSFQMGHIHQPPYSPGTIRSAYHVRRVDMARLALLQHPVLPGAAPPVNVFLSHDWPVGITDFGDCRRLIRSKPYFEEDIRNRELGNPLSMDMLLRPLRPHYWFSAHLHVKFAALVPHSPAPGPAEPPAKRPRTGDHTPLGDATGAEASAGCEAADQAAGPAIVPESKVALACTRFLALDKCHPRGHFIQLVPLNLGETVPGPAGEDGPASTPRPAYRFEYDDEWLLIMRRTNAALFGALFTEAHQERLLRQQALLAEAWKTGEGPYAEHVALERQWLADLHAKHATNDGTGWGGIPVLPFEPSLSDALPTSNPQSSKLSQMLGLEDFLRHSAETRACSVRDWQQRTFLDWSEADEMAVAASAAAPPTDAASPLSDSGAEASVNLDAIDLDDEDDDWTPSADGGQGPSQPICTANPDAIDLDDDDDADDADVDGDSGAAIQESAGQSAEAPLAQDHSSAINPDAIDLDEEDLAD</sequence>
<dbReference type="Pfam" id="PF00149">
    <property type="entry name" value="Metallophos"/>
    <property type="match status" value="1"/>
</dbReference>
<proteinExistence type="inferred from homology"/>
<dbReference type="InterPro" id="IPR041816">
    <property type="entry name" value="Dbr1_N"/>
</dbReference>
<dbReference type="CDD" id="cd00844">
    <property type="entry name" value="MPP_Dbr1_N"/>
    <property type="match status" value="1"/>
</dbReference>
<evidence type="ECO:0000256" key="9">
    <source>
        <dbReference type="ARBA" id="ARBA00022833"/>
    </source>
</evidence>
<dbReference type="PANTHER" id="PTHR12849">
    <property type="entry name" value="RNA LARIAT DEBRANCHING ENZYME"/>
    <property type="match status" value="1"/>
</dbReference>
<evidence type="ECO:0000256" key="11">
    <source>
        <dbReference type="ARBA" id="ARBA00023211"/>
    </source>
</evidence>
<keyword evidence="6" id="KW-0507">mRNA processing</keyword>
<dbReference type="eggNOG" id="KOG2863">
    <property type="taxonomic scope" value="Eukaryota"/>
</dbReference>
<dbReference type="AlphaFoldDB" id="A0A058Z8U0"/>
<keyword evidence="17" id="KW-1185">Reference proteome</keyword>
<feature type="domain" description="Calcineurin-like phosphoesterase" evidence="14">
    <location>
        <begin position="31"/>
        <end position="267"/>
    </location>
</feature>
<dbReference type="GO" id="GO:0000398">
    <property type="term" value="P:mRNA splicing, via spliceosome"/>
    <property type="evidence" value="ECO:0007669"/>
    <property type="project" value="TreeGrafter"/>
</dbReference>
<protein>
    <recommendedName>
        <fullName evidence="18">Lariat debranching enzyme C-terminal domain-containing protein</fullName>
    </recommendedName>
</protein>
<evidence type="ECO:0000256" key="12">
    <source>
        <dbReference type="ARBA" id="ARBA00023242"/>
    </source>
</evidence>
<comment type="cofactor">
    <cofactor evidence="1">
        <name>Mn(2+)</name>
        <dbReference type="ChEBI" id="CHEBI:29035"/>
    </cofactor>
</comment>
<comment type="cofactor">
    <cofactor evidence="3">
        <name>Fe(2+)</name>
        <dbReference type="ChEBI" id="CHEBI:29033"/>
    </cofactor>
</comment>
<evidence type="ECO:0000256" key="4">
    <source>
        <dbReference type="ARBA" id="ARBA00004123"/>
    </source>
</evidence>
<keyword evidence="12" id="KW-0539">Nucleus</keyword>
<feature type="region of interest" description="Disordered" evidence="13">
    <location>
        <begin position="276"/>
        <end position="302"/>
    </location>
</feature>
<evidence type="ECO:0000313" key="16">
    <source>
        <dbReference type="EMBL" id="KCV70685.1"/>
    </source>
</evidence>
<organism evidence="16">
    <name type="scientific">Fonticula alba</name>
    <name type="common">Slime mold</name>
    <dbReference type="NCBI Taxonomy" id="691883"/>
    <lineage>
        <taxon>Eukaryota</taxon>
        <taxon>Rotosphaerida</taxon>
        <taxon>Fonticulaceae</taxon>
        <taxon>Fonticula</taxon>
    </lineage>
</organism>
<dbReference type="Pfam" id="PF05011">
    <property type="entry name" value="DBR1"/>
    <property type="match status" value="1"/>
</dbReference>
<dbReference type="EMBL" id="KB932204">
    <property type="protein sequence ID" value="KCV70685.1"/>
    <property type="molecule type" value="Genomic_DNA"/>
</dbReference>
<dbReference type="InterPro" id="IPR004843">
    <property type="entry name" value="Calcineurin-like_PHP"/>
</dbReference>
<dbReference type="RefSeq" id="XP_009495201.1">
    <property type="nucleotide sequence ID" value="XM_009496926.1"/>
</dbReference>
<dbReference type="GO" id="GO:0005634">
    <property type="term" value="C:nucleus"/>
    <property type="evidence" value="ECO:0007669"/>
    <property type="project" value="UniProtKB-SubCell"/>
</dbReference>
<dbReference type="GO" id="GO:0008419">
    <property type="term" value="F:RNA lariat debranching enzyme activity"/>
    <property type="evidence" value="ECO:0007669"/>
    <property type="project" value="TreeGrafter"/>
</dbReference>
<dbReference type="PANTHER" id="PTHR12849:SF0">
    <property type="entry name" value="LARIAT DEBRANCHING ENZYME"/>
    <property type="match status" value="1"/>
</dbReference>
<evidence type="ECO:0008006" key="18">
    <source>
        <dbReference type="Google" id="ProtNLM"/>
    </source>
</evidence>
<evidence type="ECO:0000256" key="10">
    <source>
        <dbReference type="ARBA" id="ARBA00023004"/>
    </source>
</evidence>
<dbReference type="GO" id="GO:0046872">
    <property type="term" value="F:metal ion binding"/>
    <property type="evidence" value="ECO:0007669"/>
    <property type="project" value="UniProtKB-KW"/>
</dbReference>
<dbReference type="STRING" id="691883.A0A058Z8U0"/>
<evidence type="ECO:0000256" key="1">
    <source>
        <dbReference type="ARBA" id="ARBA00001936"/>
    </source>
</evidence>
<evidence type="ECO:0000259" key="15">
    <source>
        <dbReference type="Pfam" id="PF05011"/>
    </source>
</evidence>
<dbReference type="GeneID" id="20527764"/>
<comment type="cofactor">
    <cofactor evidence="2">
        <name>Zn(2+)</name>
        <dbReference type="ChEBI" id="CHEBI:29105"/>
    </cofactor>
</comment>
<evidence type="ECO:0000313" key="17">
    <source>
        <dbReference type="Proteomes" id="UP000030693"/>
    </source>
</evidence>
<gene>
    <name evidence="16" type="ORF">H696_03039</name>
</gene>
<dbReference type="SUPFAM" id="SSF56300">
    <property type="entry name" value="Metallo-dependent phosphatases"/>
    <property type="match status" value="1"/>
</dbReference>
<feature type="region of interest" description="Disordered" evidence="13">
    <location>
        <begin position="1"/>
        <end position="29"/>
    </location>
</feature>
<keyword evidence="9" id="KW-0862">Zinc</keyword>
<name>A0A058Z8U0_FONAL</name>
<dbReference type="InterPro" id="IPR029052">
    <property type="entry name" value="Metallo-depent_PP-like"/>
</dbReference>
<dbReference type="InterPro" id="IPR007708">
    <property type="entry name" value="DBR1_C"/>
</dbReference>
<keyword evidence="8" id="KW-0378">Hydrolase</keyword>
<reference evidence="16" key="1">
    <citation type="submission" date="2013-04" db="EMBL/GenBank/DDBJ databases">
        <title>The Genome Sequence of Fonticula alba ATCC 38817.</title>
        <authorList>
            <consortium name="The Broad Institute Genomics Platform"/>
            <person name="Russ C."/>
            <person name="Cuomo C."/>
            <person name="Burger G."/>
            <person name="Gray M.W."/>
            <person name="Holland P.W.H."/>
            <person name="King N."/>
            <person name="Lang F.B.F."/>
            <person name="Roger A.J."/>
            <person name="Ruiz-Trillo I."/>
            <person name="Brown M."/>
            <person name="Walker B."/>
            <person name="Young S."/>
            <person name="Zeng Q."/>
            <person name="Gargeya S."/>
            <person name="Fitzgerald M."/>
            <person name="Haas B."/>
            <person name="Abouelleil A."/>
            <person name="Allen A.W."/>
            <person name="Alvarado L."/>
            <person name="Arachchi H.M."/>
            <person name="Berlin A.M."/>
            <person name="Chapman S.B."/>
            <person name="Gainer-Dewar J."/>
            <person name="Goldberg J."/>
            <person name="Griggs A."/>
            <person name="Gujja S."/>
            <person name="Hansen M."/>
            <person name="Howarth C."/>
            <person name="Imamovic A."/>
            <person name="Ireland A."/>
            <person name="Larimer J."/>
            <person name="McCowan C."/>
            <person name="Murphy C."/>
            <person name="Pearson M."/>
            <person name="Poon T.W."/>
            <person name="Priest M."/>
            <person name="Roberts A."/>
            <person name="Saif S."/>
            <person name="Shea T."/>
            <person name="Sisk P."/>
            <person name="Sykes S."/>
            <person name="Wortman J."/>
            <person name="Nusbaum C."/>
            <person name="Birren B."/>
        </authorList>
    </citation>
    <scope>NUCLEOTIDE SEQUENCE [LARGE SCALE GENOMIC DNA]</scope>
    <source>
        <strain evidence="16">ATCC 38817</strain>
    </source>
</reference>
<accession>A0A058Z8U0</accession>
<keyword evidence="10" id="KW-0408">Iron</keyword>
<evidence type="ECO:0000256" key="3">
    <source>
        <dbReference type="ARBA" id="ARBA00001954"/>
    </source>
</evidence>
<keyword evidence="7" id="KW-0479">Metal-binding</keyword>
<dbReference type="Proteomes" id="UP000030693">
    <property type="component" value="Unassembled WGS sequence"/>
</dbReference>